<dbReference type="STRING" id="314232.SKA53_08031"/>
<evidence type="ECO:0000313" key="1">
    <source>
        <dbReference type="EMBL" id="EAQ06038.1"/>
    </source>
</evidence>
<comment type="caution">
    <text evidence="1">The sequence shown here is derived from an EMBL/GenBank/DDBJ whole genome shotgun (WGS) entry which is preliminary data.</text>
</comment>
<evidence type="ECO:0000313" key="2">
    <source>
        <dbReference type="Proteomes" id="UP000004507"/>
    </source>
</evidence>
<reference evidence="1 2" key="1">
    <citation type="submission" date="2006-01" db="EMBL/GenBank/DDBJ databases">
        <authorList>
            <person name="Hagstrom A."/>
            <person name="Ferriera S."/>
            <person name="Johnson J."/>
            <person name="Kravitz S."/>
            <person name="Halpern A."/>
            <person name="Remington K."/>
            <person name="Beeson K."/>
            <person name="Tran B."/>
            <person name="Rogers Y.-H."/>
            <person name="Friedman R."/>
            <person name="Venter J.C."/>
        </authorList>
    </citation>
    <scope>NUCLEOTIDE SEQUENCE [LARGE SCALE GENOMIC DNA]</scope>
    <source>
        <strain evidence="1 2">SKA53</strain>
    </source>
</reference>
<name>A3V722_9RHOB</name>
<sequence length="37" mass="4225">MVSDKYEASHSGSDDRADRFATITFRKVFGYRKALVV</sequence>
<dbReference type="AlphaFoldDB" id="A3V722"/>
<accession>A3V722</accession>
<protein>
    <submittedName>
        <fullName evidence="1">Uncharacterized protein</fullName>
    </submittedName>
</protein>
<keyword evidence="2" id="KW-1185">Reference proteome</keyword>
<dbReference type="Proteomes" id="UP000004507">
    <property type="component" value="Unassembled WGS sequence"/>
</dbReference>
<dbReference type="EMBL" id="AAMS01000006">
    <property type="protein sequence ID" value="EAQ06038.1"/>
    <property type="molecule type" value="Genomic_DNA"/>
</dbReference>
<dbReference type="HOGENOM" id="CLU_3345473_0_0_5"/>
<organism evidence="1 2">
    <name type="scientific">Yoonia vestfoldensis SKA53</name>
    <dbReference type="NCBI Taxonomy" id="314232"/>
    <lineage>
        <taxon>Bacteria</taxon>
        <taxon>Pseudomonadati</taxon>
        <taxon>Pseudomonadota</taxon>
        <taxon>Alphaproteobacteria</taxon>
        <taxon>Rhodobacterales</taxon>
        <taxon>Paracoccaceae</taxon>
        <taxon>Yoonia</taxon>
    </lineage>
</organism>
<gene>
    <name evidence="1" type="ORF">SKA53_08031</name>
</gene>
<proteinExistence type="predicted"/>